<sequence>MFNQKSSKSPTSSQSSSRSQSGNRQQETHYRVFIPQIDSVAFDPLDPPKRYHEGIFVTTNDRERTGTLFHVTGDVIAAGGMRYEAKDGYDPLSSRHFHAMPFVGWVRKDDYHSGRIDSVLRALPRPTKQQGLNFWQKKEDPTEETEMIWTKQNGDPYKPGEPRRPIFKCNEWTHQYAVPALRNAGILRSG</sequence>
<dbReference type="GeneID" id="38112575"/>
<dbReference type="Pfam" id="PF20174">
    <property type="entry name" value="DUF6540"/>
    <property type="match status" value="1"/>
</dbReference>
<evidence type="ECO:0000313" key="3">
    <source>
        <dbReference type="Proteomes" id="UP000256690"/>
    </source>
</evidence>
<protein>
    <submittedName>
        <fullName evidence="2">Uncharacterized protein</fullName>
    </submittedName>
</protein>
<organism evidence="2 3">
    <name type="scientific">Aspergillus mulundensis</name>
    <dbReference type="NCBI Taxonomy" id="1810919"/>
    <lineage>
        <taxon>Eukaryota</taxon>
        <taxon>Fungi</taxon>
        <taxon>Dikarya</taxon>
        <taxon>Ascomycota</taxon>
        <taxon>Pezizomycotina</taxon>
        <taxon>Eurotiomycetes</taxon>
        <taxon>Eurotiomycetidae</taxon>
        <taxon>Eurotiales</taxon>
        <taxon>Aspergillaceae</taxon>
        <taxon>Aspergillus</taxon>
        <taxon>Aspergillus subgen. Nidulantes</taxon>
    </lineage>
</organism>
<keyword evidence="3" id="KW-1185">Reference proteome</keyword>
<dbReference type="AlphaFoldDB" id="A0A3D8SVV4"/>
<dbReference type="InterPro" id="IPR046670">
    <property type="entry name" value="DUF6540"/>
</dbReference>
<dbReference type="EMBL" id="PVWQ01000002">
    <property type="protein sequence ID" value="RDW90430.1"/>
    <property type="molecule type" value="Genomic_DNA"/>
</dbReference>
<gene>
    <name evidence="2" type="ORF">DSM5745_02205</name>
</gene>
<dbReference type="Proteomes" id="UP000256690">
    <property type="component" value="Unassembled WGS sequence"/>
</dbReference>
<comment type="caution">
    <text evidence="2">The sequence shown here is derived from an EMBL/GenBank/DDBJ whole genome shotgun (WGS) entry which is preliminary data.</text>
</comment>
<dbReference type="STRING" id="1810919.A0A3D8SVV4"/>
<name>A0A3D8SVV4_9EURO</name>
<dbReference type="RefSeq" id="XP_026607384.1">
    <property type="nucleotide sequence ID" value="XM_026744221.1"/>
</dbReference>
<evidence type="ECO:0000313" key="2">
    <source>
        <dbReference type="EMBL" id="RDW90430.1"/>
    </source>
</evidence>
<reference evidence="2 3" key="1">
    <citation type="journal article" date="2018" name="IMA Fungus">
        <title>IMA Genome-F 9: Draft genome sequence of Annulohypoxylon stygium, Aspergillus mulundensis, Berkeleyomyces basicola (syn. Thielaviopsis basicola), Ceratocystis smalleyi, two Cercospora beticola strains, Coleophoma cylindrospora, Fusarium fracticaudum, Phialophora cf. hyalina, and Morchella septimelata.</title>
        <authorList>
            <person name="Wingfield B.D."/>
            <person name="Bills G.F."/>
            <person name="Dong Y."/>
            <person name="Huang W."/>
            <person name="Nel W.J."/>
            <person name="Swalarsk-Parry B.S."/>
            <person name="Vaghefi N."/>
            <person name="Wilken P.M."/>
            <person name="An Z."/>
            <person name="de Beer Z.W."/>
            <person name="De Vos L."/>
            <person name="Chen L."/>
            <person name="Duong T.A."/>
            <person name="Gao Y."/>
            <person name="Hammerbacher A."/>
            <person name="Kikkert J.R."/>
            <person name="Li Y."/>
            <person name="Li H."/>
            <person name="Li K."/>
            <person name="Li Q."/>
            <person name="Liu X."/>
            <person name="Ma X."/>
            <person name="Naidoo K."/>
            <person name="Pethybridge S.J."/>
            <person name="Sun J."/>
            <person name="Steenkamp E.T."/>
            <person name="van der Nest M.A."/>
            <person name="van Wyk S."/>
            <person name="Wingfield M.J."/>
            <person name="Xiong C."/>
            <person name="Yue Q."/>
            <person name="Zhang X."/>
        </authorList>
    </citation>
    <scope>NUCLEOTIDE SEQUENCE [LARGE SCALE GENOMIC DNA]</scope>
    <source>
        <strain evidence="2 3">DSM 5745</strain>
    </source>
</reference>
<accession>A0A3D8SVV4</accession>
<feature type="region of interest" description="Disordered" evidence="1">
    <location>
        <begin position="1"/>
        <end position="28"/>
    </location>
</feature>
<dbReference type="OrthoDB" id="4135672at2759"/>
<feature type="compositionally biased region" description="Low complexity" evidence="1">
    <location>
        <begin position="1"/>
        <end position="25"/>
    </location>
</feature>
<proteinExistence type="predicted"/>
<evidence type="ECO:0000256" key="1">
    <source>
        <dbReference type="SAM" id="MobiDB-lite"/>
    </source>
</evidence>